<evidence type="ECO:0008006" key="6">
    <source>
        <dbReference type="Google" id="ProtNLM"/>
    </source>
</evidence>
<dbReference type="GO" id="GO:0006744">
    <property type="term" value="P:ubiquinone biosynthetic process"/>
    <property type="evidence" value="ECO:0007669"/>
    <property type="project" value="TreeGrafter"/>
</dbReference>
<dbReference type="Proteomes" id="UP000035068">
    <property type="component" value="Unassembled WGS sequence"/>
</dbReference>
<feature type="domain" description="3-octaprenyl-4-hydroxybenzoate carboxy-lyase-like C-terminal" evidence="3">
    <location>
        <begin position="323"/>
        <end position="410"/>
    </location>
</feature>
<dbReference type="Pfam" id="PF20695">
    <property type="entry name" value="UbiD_N"/>
    <property type="match status" value="1"/>
</dbReference>
<dbReference type="Pfam" id="PF20696">
    <property type="entry name" value="UbiD_C"/>
    <property type="match status" value="1"/>
</dbReference>
<feature type="domain" description="3-octaprenyl-4-hydroxybenzoate carboxy-lyase-like Rift-related" evidence="1">
    <location>
        <begin position="123"/>
        <end position="309"/>
    </location>
</feature>
<protein>
    <recommendedName>
        <fullName evidence="6">3-octaprenyl-4-hydroxybenzoate carboxy-lyase</fullName>
    </recommendedName>
</protein>
<evidence type="ECO:0000259" key="3">
    <source>
        <dbReference type="Pfam" id="PF20696"/>
    </source>
</evidence>
<dbReference type="Pfam" id="PF01977">
    <property type="entry name" value="UbiD"/>
    <property type="match status" value="1"/>
</dbReference>
<gene>
    <name evidence="4" type="ORF">GFER_02695</name>
</gene>
<dbReference type="PANTHER" id="PTHR30108">
    <property type="entry name" value="3-OCTAPRENYL-4-HYDROXYBENZOATE CARBOXY-LYASE-RELATED"/>
    <property type="match status" value="1"/>
</dbReference>
<dbReference type="PANTHER" id="PTHR30108:SF17">
    <property type="entry name" value="FERULIC ACID DECARBOXYLASE 1"/>
    <property type="match status" value="1"/>
</dbReference>
<dbReference type="AlphaFoldDB" id="A0A0C2EG56"/>
<organism evidence="4 5">
    <name type="scientific">Geoalkalibacter ferrihydriticus DSM 17813</name>
    <dbReference type="NCBI Taxonomy" id="1121915"/>
    <lineage>
        <taxon>Bacteria</taxon>
        <taxon>Pseudomonadati</taxon>
        <taxon>Thermodesulfobacteriota</taxon>
        <taxon>Desulfuromonadia</taxon>
        <taxon>Desulfuromonadales</taxon>
        <taxon>Geoalkalibacteraceae</taxon>
        <taxon>Geoalkalibacter</taxon>
    </lineage>
</organism>
<evidence type="ECO:0000313" key="4">
    <source>
        <dbReference type="EMBL" id="KIH77603.1"/>
    </source>
</evidence>
<dbReference type="InterPro" id="IPR002830">
    <property type="entry name" value="UbiD"/>
</dbReference>
<dbReference type="InterPro" id="IPR049381">
    <property type="entry name" value="UbiD-like_C"/>
</dbReference>
<dbReference type="GO" id="GO:0008694">
    <property type="term" value="F:4-hydroxy-3-polyprenylbenzoate decarboxylase activity"/>
    <property type="evidence" value="ECO:0007669"/>
    <property type="project" value="TreeGrafter"/>
</dbReference>
<dbReference type="InterPro" id="IPR049383">
    <property type="entry name" value="UbiD-like_N"/>
</dbReference>
<comment type="caution">
    <text evidence="4">The sequence shown here is derived from an EMBL/GenBank/DDBJ whole genome shotgun (WGS) entry which is preliminary data.</text>
</comment>
<feature type="domain" description="3-octaprenyl-4-hydroxybenzoate carboxy-lyase-like N-terminal" evidence="2">
    <location>
        <begin position="8"/>
        <end position="75"/>
    </location>
</feature>
<dbReference type="SUPFAM" id="SSF50475">
    <property type="entry name" value="FMN-binding split barrel"/>
    <property type="match status" value="1"/>
</dbReference>
<keyword evidence="5" id="KW-1185">Reference proteome</keyword>
<sequence>MRSLPNFIRQLKGEDDLHEVRVQVDPLLEIAAITDRVCKQPGGGQGLLFRRVNGSALPVATNLYGSERRAALAWGKVAPQEMAGGLSSRLQSARHDDMEACLLNLVRVSPGTEAILESLVLPQVPPDLRSLPALQAWPGDGGRYLTLALVSMRDPDSGRTNWGVYRMQILDRTSAAIHFLPGSQGAQLVKEHARRGLSLPLAVTLGGDPGLLAAAVLPLPGSIDEAAFLSLVRGEAPRLAAGPLTGLPVAADAEIVIEGEISSGILANEGPFGNHTGFYQPAAPAPVFHVQGLYRAEDAIFPATVVGPPPMENIHLVRSGEPLVLALLRHDYPSISGLRYLNEGVFHGCVIVALQSAAPPPLDLARELWRKGPLRRSRLLLFVDAEEELSNSSRLLWRAINQALPGRDILECTGRLAIDATCKKNWPQVRPAPGIAAHIERRWREYGLGG</sequence>
<proteinExistence type="predicted"/>
<name>A0A0C2EG56_9BACT</name>
<dbReference type="GO" id="GO:0005829">
    <property type="term" value="C:cytosol"/>
    <property type="evidence" value="ECO:0007669"/>
    <property type="project" value="TreeGrafter"/>
</dbReference>
<dbReference type="SUPFAM" id="SSF143968">
    <property type="entry name" value="UbiD C-terminal domain-like"/>
    <property type="match status" value="1"/>
</dbReference>
<accession>A0A0C2EG56</accession>
<reference evidence="4 5" key="1">
    <citation type="submission" date="2014-12" db="EMBL/GenBank/DDBJ databases">
        <title>Genomes of Geoalkalibacter ferrihydriticus and Geoalkalibacter subterraneus, two haloalkaliphilic metal-reducing members of the Geobacteraceae.</title>
        <authorList>
            <person name="Badalamenti J.P."/>
            <person name="Torres C.I."/>
            <person name="Krajmalnik-Brown R."/>
            <person name="Bond D.R."/>
        </authorList>
    </citation>
    <scope>NUCLEOTIDE SEQUENCE [LARGE SCALE GENOMIC DNA]</scope>
    <source>
        <strain evidence="4 5">DSM 17813</strain>
    </source>
</reference>
<dbReference type="RefSeq" id="WP_040095807.1">
    <property type="nucleotide sequence ID" value="NZ_JWJD01000001.1"/>
</dbReference>
<evidence type="ECO:0000259" key="1">
    <source>
        <dbReference type="Pfam" id="PF01977"/>
    </source>
</evidence>
<evidence type="ECO:0000313" key="5">
    <source>
        <dbReference type="Proteomes" id="UP000035068"/>
    </source>
</evidence>
<evidence type="ECO:0000259" key="2">
    <source>
        <dbReference type="Pfam" id="PF20695"/>
    </source>
</evidence>
<dbReference type="InterPro" id="IPR048304">
    <property type="entry name" value="UbiD_Rift_dom"/>
</dbReference>
<dbReference type="EMBL" id="JWJD01000001">
    <property type="protein sequence ID" value="KIH77603.1"/>
    <property type="molecule type" value="Genomic_DNA"/>
</dbReference>